<dbReference type="AlphaFoldDB" id="A0A8J7LCG5"/>
<dbReference type="Proteomes" id="UP000632766">
    <property type="component" value="Unassembled WGS sequence"/>
</dbReference>
<sequence>MKSFYTPADAILNLDNEEALIADQACCEDWFSAVGEVARQHQMSYLSTRKILVAAYQAQRVLSLYGICKAFYLAESAR</sequence>
<dbReference type="EMBL" id="JAECZC010000102">
    <property type="protein sequence ID" value="MBH8566770.1"/>
    <property type="molecule type" value="Genomic_DNA"/>
</dbReference>
<evidence type="ECO:0000313" key="2">
    <source>
        <dbReference type="Proteomes" id="UP000632766"/>
    </source>
</evidence>
<keyword evidence="2" id="KW-1185">Reference proteome</keyword>
<dbReference type="RefSeq" id="WP_198128502.1">
    <property type="nucleotide sequence ID" value="NZ_JAECZC010000102.1"/>
</dbReference>
<reference evidence="1 2" key="1">
    <citation type="journal article" date="2021" name="Int. J. Syst. Evol. Microbiol.">
        <title>Amazonocrinis nigriterrae gen. nov., sp. nov., Atlanticothrix silvestris gen. nov., sp. nov. and Dendronalium phyllosphericum gen. nov., sp. nov., nostocacean cyanobacteria from Brazilian environments.</title>
        <authorList>
            <person name="Alvarenga D.O."/>
            <person name="Andreote A.P.D."/>
            <person name="Branco L.H.Z."/>
            <person name="Delbaje E."/>
            <person name="Cruz R.B."/>
            <person name="Varani A.M."/>
            <person name="Fiore M.F."/>
        </authorList>
    </citation>
    <scope>NUCLEOTIDE SEQUENCE [LARGE SCALE GENOMIC DNA]</scope>
    <source>
        <strain evidence="1 2">CENA67</strain>
    </source>
</reference>
<gene>
    <name evidence="1" type="ORF">I8748_32240</name>
</gene>
<comment type="caution">
    <text evidence="1">The sequence shown here is derived from an EMBL/GenBank/DDBJ whole genome shotgun (WGS) entry which is preliminary data.</text>
</comment>
<proteinExistence type="predicted"/>
<organism evidence="1 2">
    <name type="scientific">Amazonocrinis nigriterrae CENA67</name>
    <dbReference type="NCBI Taxonomy" id="2794033"/>
    <lineage>
        <taxon>Bacteria</taxon>
        <taxon>Bacillati</taxon>
        <taxon>Cyanobacteriota</taxon>
        <taxon>Cyanophyceae</taxon>
        <taxon>Nostocales</taxon>
        <taxon>Nostocaceae</taxon>
        <taxon>Amazonocrinis</taxon>
        <taxon>Amazonocrinis nigriterrae</taxon>
    </lineage>
</organism>
<name>A0A8J7LCG5_9NOST</name>
<accession>A0A8J7LCG5</accession>
<protein>
    <submittedName>
        <fullName evidence="1">Uncharacterized protein</fullName>
    </submittedName>
</protein>
<evidence type="ECO:0000313" key="1">
    <source>
        <dbReference type="EMBL" id="MBH8566770.1"/>
    </source>
</evidence>